<dbReference type="PROSITE" id="PS51257">
    <property type="entry name" value="PROKAR_LIPOPROTEIN"/>
    <property type="match status" value="1"/>
</dbReference>
<name>A0A0E2Z542_9GAMM</name>
<dbReference type="EMBL" id="JPGN01000016">
    <property type="protein sequence ID" value="KFI20584.1"/>
    <property type="molecule type" value="Genomic_DNA"/>
</dbReference>
<feature type="chain" id="PRO_5002408143" description="Lipoprotein" evidence="1">
    <location>
        <begin position="26"/>
        <end position="237"/>
    </location>
</feature>
<dbReference type="HOGENOM" id="CLU_1198740_0_0_6"/>
<dbReference type="AlphaFoldDB" id="A0A0E2Z542"/>
<keyword evidence="1" id="KW-0732">Signal</keyword>
<evidence type="ECO:0000313" key="3">
    <source>
        <dbReference type="Proteomes" id="UP000028839"/>
    </source>
</evidence>
<gene>
    <name evidence="2" type="ORF">IB75_02520</name>
</gene>
<dbReference type="Proteomes" id="UP000028839">
    <property type="component" value="Unassembled WGS sequence"/>
</dbReference>
<sequence>MKQFNKMLTKFTPLILFIVGCTPPAANLKPASTANVVAHLEEAAVSQVKGVQVIVQTDQWPGPQPIQNEVTPVRVVIDNKSETALRLRYNDFALIADDGTRYAALPLYRIVGSIPEPVIDTGYTAITEPHFVYHAFTVAPFYANIYPAMTAYRGTFAYDPFYYDTYNAYWINIPLPTQEMFKRALPEGVLDVGGRIEGYLYFERVSDDQSRVTFRADLSSAQSNRFFGEVRIPFNVQ</sequence>
<reference evidence="2 3" key="1">
    <citation type="submission" date="2014-07" db="EMBL/GenBank/DDBJ databases">
        <title>Comparative analysis of Nitrosococcus oceani genome inventories of strains from Pacific and Atlantic gyres.</title>
        <authorList>
            <person name="Lim C.K."/>
            <person name="Wang L."/>
            <person name="Sayavedra-Soto L.A."/>
            <person name="Klotz M.G."/>
        </authorList>
    </citation>
    <scope>NUCLEOTIDE SEQUENCE [LARGE SCALE GENOMIC DNA]</scope>
    <source>
        <strain evidence="2 3">C-27</strain>
    </source>
</reference>
<proteinExistence type="predicted"/>
<evidence type="ECO:0000313" key="2">
    <source>
        <dbReference type="EMBL" id="KFI20584.1"/>
    </source>
</evidence>
<organism evidence="2 3">
    <name type="scientific">Nitrosococcus oceani C-27</name>
    <dbReference type="NCBI Taxonomy" id="314279"/>
    <lineage>
        <taxon>Bacteria</taxon>
        <taxon>Pseudomonadati</taxon>
        <taxon>Pseudomonadota</taxon>
        <taxon>Gammaproteobacteria</taxon>
        <taxon>Chromatiales</taxon>
        <taxon>Chromatiaceae</taxon>
        <taxon>Nitrosococcus</taxon>
    </lineage>
</organism>
<dbReference type="OrthoDB" id="5765808at2"/>
<comment type="caution">
    <text evidence="2">The sequence shown here is derived from an EMBL/GenBank/DDBJ whole genome shotgun (WGS) entry which is preliminary data.</text>
</comment>
<accession>A0A0E2Z542</accession>
<evidence type="ECO:0008006" key="4">
    <source>
        <dbReference type="Google" id="ProtNLM"/>
    </source>
</evidence>
<evidence type="ECO:0000256" key="1">
    <source>
        <dbReference type="SAM" id="SignalP"/>
    </source>
</evidence>
<feature type="signal peptide" evidence="1">
    <location>
        <begin position="1"/>
        <end position="25"/>
    </location>
</feature>
<protein>
    <recommendedName>
        <fullName evidence="4">Lipoprotein</fullName>
    </recommendedName>
</protein>